<proteinExistence type="evidence at transcript level"/>
<dbReference type="PANTHER" id="PTHR16515:SF49">
    <property type="entry name" value="GASTRULA ZINC FINGER PROTEIN XLCGF49.1-LIKE-RELATED"/>
    <property type="match status" value="1"/>
</dbReference>
<dbReference type="PROSITE" id="PS00028">
    <property type="entry name" value="ZINC_FINGER_C2H2_1"/>
    <property type="match status" value="3"/>
</dbReference>
<dbReference type="Gene3D" id="3.30.160.60">
    <property type="entry name" value="Classic Zinc Finger"/>
    <property type="match status" value="1"/>
</dbReference>
<dbReference type="GO" id="GO:0008270">
    <property type="term" value="F:zinc ion binding"/>
    <property type="evidence" value="ECO:0007669"/>
    <property type="project" value="UniProtKB-KW"/>
</dbReference>
<dbReference type="PROSITE" id="PS50157">
    <property type="entry name" value="ZINC_FINGER_C2H2_2"/>
    <property type="match status" value="3"/>
</dbReference>
<keyword evidence="5" id="KW-0862">Zinc</keyword>
<reference evidence="9" key="1">
    <citation type="journal article" date="2017" name="Front. Cell. Infect. Microbiol.">
        <title>The Distinct Transcriptional Response of the Midgut of Amblyomma sculptum and Amblyomma aureolatum Ticks to Rickettsia rickettsii Correlates to Their Differences in Susceptibility to Infection.</title>
        <authorList>
            <person name="Martins L.A."/>
            <person name="Galletti M.F.B.M."/>
            <person name="Ribeiro J.M."/>
            <person name="Fujita A."/>
            <person name="Costa F.B."/>
            <person name="Labruna M.B."/>
            <person name="Daffre S."/>
            <person name="Fogaca A.C."/>
        </authorList>
    </citation>
    <scope>NUCLEOTIDE SEQUENCE</scope>
</reference>
<evidence type="ECO:0000256" key="1">
    <source>
        <dbReference type="ARBA" id="ARBA00004123"/>
    </source>
</evidence>
<dbReference type="GO" id="GO:0005634">
    <property type="term" value="C:nucleus"/>
    <property type="evidence" value="ECO:0007669"/>
    <property type="project" value="UniProtKB-SubCell"/>
</dbReference>
<feature type="domain" description="C2H2-type" evidence="8">
    <location>
        <begin position="19"/>
        <end position="46"/>
    </location>
</feature>
<dbReference type="InterPro" id="IPR036236">
    <property type="entry name" value="Znf_C2H2_sf"/>
</dbReference>
<feature type="domain" description="C2H2-type" evidence="8">
    <location>
        <begin position="47"/>
        <end position="75"/>
    </location>
</feature>
<protein>
    <submittedName>
        <fullName evidence="9">Putative zn finger</fullName>
    </submittedName>
</protein>
<dbReference type="AlphaFoldDB" id="A0A1E1WX19"/>
<dbReference type="GO" id="GO:0010468">
    <property type="term" value="P:regulation of gene expression"/>
    <property type="evidence" value="ECO:0007669"/>
    <property type="project" value="TreeGrafter"/>
</dbReference>
<dbReference type="SMART" id="SM00355">
    <property type="entry name" value="ZnF_C2H2"/>
    <property type="match status" value="3"/>
</dbReference>
<keyword evidence="3" id="KW-0677">Repeat</keyword>
<dbReference type="PANTHER" id="PTHR16515">
    <property type="entry name" value="PR DOMAIN ZINC FINGER PROTEIN"/>
    <property type="match status" value="1"/>
</dbReference>
<evidence type="ECO:0000256" key="3">
    <source>
        <dbReference type="ARBA" id="ARBA00022737"/>
    </source>
</evidence>
<feature type="non-terminal residue" evidence="9">
    <location>
        <position position="1"/>
    </location>
</feature>
<organism evidence="9">
    <name type="scientific">Amblyomma aureolatum</name>
    <dbReference type="NCBI Taxonomy" id="187763"/>
    <lineage>
        <taxon>Eukaryota</taxon>
        <taxon>Metazoa</taxon>
        <taxon>Ecdysozoa</taxon>
        <taxon>Arthropoda</taxon>
        <taxon>Chelicerata</taxon>
        <taxon>Arachnida</taxon>
        <taxon>Acari</taxon>
        <taxon>Parasitiformes</taxon>
        <taxon>Ixodida</taxon>
        <taxon>Ixodoidea</taxon>
        <taxon>Ixodidae</taxon>
        <taxon>Amblyomminae</taxon>
        <taxon>Amblyomma</taxon>
    </lineage>
</organism>
<dbReference type="InterPro" id="IPR013087">
    <property type="entry name" value="Znf_C2H2_type"/>
</dbReference>
<sequence length="125" mass="14147">SSRRPKRASTHAAGCGVTHGCHLCPMVFRSRDRLYAHLNHHLSHWPYKCAHCPEVFSNVKLLALHMEGNHNLVRAYKCDICLVSFPCEKALEKHIVSHGKARCHLCLFDSRRALLLHGLSQHAPP</sequence>
<evidence type="ECO:0000256" key="6">
    <source>
        <dbReference type="ARBA" id="ARBA00023242"/>
    </source>
</evidence>
<keyword evidence="6" id="KW-0539">Nucleus</keyword>
<name>A0A1E1WX19_9ACAR</name>
<evidence type="ECO:0000256" key="4">
    <source>
        <dbReference type="ARBA" id="ARBA00022771"/>
    </source>
</evidence>
<dbReference type="InterPro" id="IPR050331">
    <property type="entry name" value="Zinc_finger"/>
</dbReference>
<evidence type="ECO:0000259" key="8">
    <source>
        <dbReference type="PROSITE" id="PS50157"/>
    </source>
</evidence>
<dbReference type="Pfam" id="PF00096">
    <property type="entry name" value="zf-C2H2"/>
    <property type="match status" value="1"/>
</dbReference>
<accession>A0A1E1WX19</accession>
<feature type="domain" description="C2H2-type" evidence="8">
    <location>
        <begin position="76"/>
        <end position="103"/>
    </location>
</feature>
<evidence type="ECO:0000256" key="7">
    <source>
        <dbReference type="PROSITE-ProRule" id="PRU00042"/>
    </source>
</evidence>
<evidence type="ECO:0000256" key="5">
    <source>
        <dbReference type="ARBA" id="ARBA00022833"/>
    </source>
</evidence>
<comment type="subcellular location">
    <subcellularLocation>
        <location evidence="1">Nucleus</location>
    </subcellularLocation>
</comment>
<dbReference type="EMBL" id="GFAC01007664">
    <property type="protein sequence ID" value="JAT91524.1"/>
    <property type="molecule type" value="mRNA"/>
</dbReference>
<keyword evidence="2" id="KW-0479">Metal-binding</keyword>
<evidence type="ECO:0000256" key="2">
    <source>
        <dbReference type="ARBA" id="ARBA00022723"/>
    </source>
</evidence>
<keyword evidence="4 7" id="KW-0863">Zinc-finger</keyword>
<dbReference type="SUPFAM" id="SSF57667">
    <property type="entry name" value="beta-beta-alpha zinc fingers"/>
    <property type="match status" value="2"/>
</dbReference>
<evidence type="ECO:0000313" key="9">
    <source>
        <dbReference type="EMBL" id="JAT91524.1"/>
    </source>
</evidence>